<feature type="transmembrane region" description="Helical" evidence="1">
    <location>
        <begin position="141"/>
        <end position="160"/>
    </location>
</feature>
<feature type="transmembrane region" description="Helical" evidence="1">
    <location>
        <begin position="206"/>
        <end position="227"/>
    </location>
</feature>
<protein>
    <recommendedName>
        <fullName evidence="4">O-antigen ligase</fullName>
    </recommendedName>
</protein>
<dbReference type="EMBL" id="JAJEQX010000046">
    <property type="protein sequence ID" value="MCC2256057.1"/>
    <property type="molecule type" value="Genomic_DNA"/>
</dbReference>
<sequence>MKKKIVTPEFIFIFYVFGFAMLRPILFLFRARSSVIIASFIAVALLSSLFNSHVFEKRCFIKWVIVSAFFEVLLYFSPPEVSATYMVNYFMYGVMALFLLINVNDYQRVLYWIVRFSCINGVLLILDPFFSYQFNGGYMEYGFNMLMFSFTGLLLGYFYYRNRHFFVPIVIELIMISFYGNKGACVTAILLFLGGLILSGSNVKRFIYSVVACLGILSWRTILLWIIDWAKYFGVSSYSITTMKIMLSDNADIVFSARTNIWETAQMWISEKPFLGHGIGVFEATTNGYAHNIFYDITLSFGFIGLIIFIILLLHSVYKMCYNPCKEYKLFQLCCLFCWLIPMQFSLTLWNVTMFWVYWGLYFYDDKYKRWKIESISSDI</sequence>
<evidence type="ECO:0000313" key="3">
    <source>
        <dbReference type="Proteomes" id="UP001198151"/>
    </source>
</evidence>
<feature type="transmembrane region" description="Helical" evidence="1">
    <location>
        <begin position="83"/>
        <end position="103"/>
    </location>
</feature>
<reference evidence="2 3" key="1">
    <citation type="submission" date="2021-10" db="EMBL/GenBank/DDBJ databases">
        <title>Anaerobic single-cell dispensing facilitates the cultivation of human gut bacteria.</title>
        <authorList>
            <person name="Afrizal A."/>
        </authorList>
    </citation>
    <scope>NUCLEOTIDE SEQUENCE [LARGE SCALE GENOMIC DNA]</scope>
    <source>
        <strain evidence="2 3">CLA-AA-H200</strain>
    </source>
</reference>
<feature type="transmembrane region" description="Helical" evidence="1">
    <location>
        <begin position="36"/>
        <end position="54"/>
    </location>
</feature>
<feature type="transmembrane region" description="Helical" evidence="1">
    <location>
        <begin position="109"/>
        <end position="129"/>
    </location>
</feature>
<dbReference type="RefSeq" id="WP_227709035.1">
    <property type="nucleotide sequence ID" value="NZ_JAJEQX010000046.1"/>
</dbReference>
<feature type="transmembrane region" description="Helical" evidence="1">
    <location>
        <begin position="297"/>
        <end position="318"/>
    </location>
</feature>
<gene>
    <name evidence="2" type="ORF">LKD70_16830</name>
</gene>
<evidence type="ECO:0000256" key="1">
    <source>
        <dbReference type="SAM" id="Phobius"/>
    </source>
</evidence>
<evidence type="ECO:0008006" key="4">
    <source>
        <dbReference type="Google" id="ProtNLM"/>
    </source>
</evidence>
<evidence type="ECO:0000313" key="2">
    <source>
        <dbReference type="EMBL" id="MCC2256057.1"/>
    </source>
</evidence>
<comment type="caution">
    <text evidence="2">The sequence shown here is derived from an EMBL/GenBank/DDBJ whole genome shotgun (WGS) entry which is preliminary data.</text>
</comment>
<proteinExistence type="predicted"/>
<feature type="transmembrane region" description="Helical" evidence="1">
    <location>
        <begin position="60"/>
        <end position="76"/>
    </location>
</feature>
<keyword evidence="3" id="KW-1185">Reference proteome</keyword>
<feature type="transmembrane region" description="Helical" evidence="1">
    <location>
        <begin position="166"/>
        <end position="194"/>
    </location>
</feature>
<dbReference type="Proteomes" id="UP001198151">
    <property type="component" value="Unassembled WGS sequence"/>
</dbReference>
<feature type="transmembrane region" description="Helical" evidence="1">
    <location>
        <begin position="12"/>
        <end position="29"/>
    </location>
</feature>
<feature type="transmembrane region" description="Helical" evidence="1">
    <location>
        <begin position="330"/>
        <end position="359"/>
    </location>
</feature>
<accession>A0ABS8G3U8</accession>
<keyword evidence="1" id="KW-0812">Transmembrane</keyword>
<keyword evidence="1" id="KW-0472">Membrane</keyword>
<name>A0ABS8G3U8_9FIRM</name>
<organism evidence="2 3">
    <name type="scientific">Ruminococcus turbiniformis</name>
    <dbReference type="NCBI Taxonomy" id="2881258"/>
    <lineage>
        <taxon>Bacteria</taxon>
        <taxon>Bacillati</taxon>
        <taxon>Bacillota</taxon>
        <taxon>Clostridia</taxon>
        <taxon>Eubacteriales</taxon>
        <taxon>Oscillospiraceae</taxon>
        <taxon>Ruminococcus</taxon>
    </lineage>
</organism>
<keyword evidence="1" id="KW-1133">Transmembrane helix</keyword>